<dbReference type="EMBL" id="LAZR01006572">
    <property type="protein sequence ID" value="KKM91159.1"/>
    <property type="molecule type" value="Genomic_DNA"/>
</dbReference>
<proteinExistence type="predicted"/>
<accession>A0A0F9L8G4</accession>
<organism evidence="1">
    <name type="scientific">marine sediment metagenome</name>
    <dbReference type="NCBI Taxonomy" id="412755"/>
    <lineage>
        <taxon>unclassified sequences</taxon>
        <taxon>metagenomes</taxon>
        <taxon>ecological metagenomes</taxon>
    </lineage>
</organism>
<gene>
    <name evidence="1" type="ORF">LCGC14_1231270</name>
</gene>
<name>A0A0F9L8G4_9ZZZZ</name>
<evidence type="ECO:0000313" key="1">
    <source>
        <dbReference type="EMBL" id="KKM91159.1"/>
    </source>
</evidence>
<reference evidence="1" key="1">
    <citation type="journal article" date="2015" name="Nature">
        <title>Complex archaea that bridge the gap between prokaryotes and eukaryotes.</title>
        <authorList>
            <person name="Spang A."/>
            <person name="Saw J.H."/>
            <person name="Jorgensen S.L."/>
            <person name="Zaremba-Niedzwiedzka K."/>
            <person name="Martijn J."/>
            <person name="Lind A.E."/>
            <person name="van Eijk R."/>
            <person name="Schleper C."/>
            <person name="Guy L."/>
            <person name="Ettema T.J."/>
        </authorList>
    </citation>
    <scope>NUCLEOTIDE SEQUENCE</scope>
</reference>
<sequence>EMWTMAKTLWDIYVVDALQHRPDLAEHGSAFRLKEEGKNLIPEDIKPLLDNISLNTNNSEEVATGYLVAKHIGMELIGKMAQEKQLTVQESIAILSCYLDRRPTA</sequence>
<dbReference type="AlphaFoldDB" id="A0A0F9L8G4"/>
<feature type="non-terminal residue" evidence="1">
    <location>
        <position position="1"/>
    </location>
</feature>
<protein>
    <submittedName>
        <fullName evidence="1">Uncharacterized protein</fullName>
    </submittedName>
</protein>
<comment type="caution">
    <text evidence="1">The sequence shown here is derived from an EMBL/GenBank/DDBJ whole genome shotgun (WGS) entry which is preliminary data.</text>
</comment>